<dbReference type="GeneID" id="70296953"/>
<evidence type="ECO:0000313" key="2">
    <source>
        <dbReference type="Proteomes" id="UP000887229"/>
    </source>
</evidence>
<dbReference type="RefSeq" id="XP_046117573.1">
    <property type="nucleotide sequence ID" value="XM_046266050.1"/>
</dbReference>
<dbReference type="Proteomes" id="UP000887229">
    <property type="component" value="Unassembled WGS sequence"/>
</dbReference>
<reference evidence="1" key="1">
    <citation type="journal article" date="2021" name="IMA Fungus">
        <title>Genomic characterization of three marine fungi, including Emericellopsis atlantica sp. nov. with signatures of a generalist lifestyle and marine biomass degradation.</title>
        <authorList>
            <person name="Hagestad O.C."/>
            <person name="Hou L."/>
            <person name="Andersen J.H."/>
            <person name="Hansen E.H."/>
            <person name="Altermark B."/>
            <person name="Li C."/>
            <person name="Kuhnert E."/>
            <person name="Cox R.J."/>
            <person name="Crous P.W."/>
            <person name="Spatafora J.W."/>
            <person name="Lail K."/>
            <person name="Amirebrahimi M."/>
            <person name="Lipzen A."/>
            <person name="Pangilinan J."/>
            <person name="Andreopoulos W."/>
            <person name="Hayes R.D."/>
            <person name="Ng V."/>
            <person name="Grigoriev I.V."/>
            <person name="Jackson S.A."/>
            <person name="Sutton T.D.S."/>
            <person name="Dobson A.D.W."/>
            <person name="Rama T."/>
        </authorList>
    </citation>
    <scope>NUCLEOTIDE SEQUENCE</scope>
    <source>
        <strain evidence="1">TS7</strain>
    </source>
</reference>
<gene>
    <name evidence="1" type="ORF">F5Z01DRAFT_688545</name>
</gene>
<dbReference type="AlphaFoldDB" id="A0A9P8CNC7"/>
<evidence type="ECO:0000313" key="1">
    <source>
        <dbReference type="EMBL" id="KAG9253649.1"/>
    </source>
</evidence>
<protein>
    <submittedName>
        <fullName evidence="1">Uncharacterized protein</fullName>
    </submittedName>
</protein>
<dbReference type="EMBL" id="MU251257">
    <property type="protein sequence ID" value="KAG9253649.1"/>
    <property type="molecule type" value="Genomic_DNA"/>
</dbReference>
<name>A0A9P8CNC7_9HYPO</name>
<dbReference type="InterPro" id="IPR046670">
    <property type="entry name" value="DUF6540"/>
</dbReference>
<organism evidence="1 2">
    <name type="scientific">Emericellopsis atlantica</name>
    <dbReference type="NCBI Taxonomy" id="2614577"/>
    <lineage>
        <taxon>Eukaryota</taxon>
        <taxon>Fungi</taxon>
        <taxon>Dikarya</taxon>
        <taxon>Ascomycota</taxon>
        <taxon>Pezizomycotina</taxon>
        <taxon>Sordariomycetes</taxon>
        <taxon>Hypocreomycetidae</taxon>
        <taxon>Hypocreales</taxon>
        <taxon>Bionectriaceae</taxon>
        <taxon>Emericellopsis</taxon>
    </lineage>
</organism>
<dbReference type="Pfam" id="PF20174">
    <property type="entry name" value="DUF6540"/>
    <property type="match status" value="1"/>
</dbReference>
<dbReference type="OrthoDB" id="4135672at2759"/>
<sequence>MSASYAVYKLKSHLAMQDPDMPSPRFHTVIFVETTAQGHGSGVKHHVTGDIVQGMHYESEACHNPFESETLHSKELLGYTSASDYPTEFENLLKTLPPPPKQKAFNTQTLKTEPVKSWNPLTFYEPGEARAPLRKCTEWTEQQAIPALQKAGLIVQK</sequence>
<comment type="caution">
    <text evidence="1">The sequence shown here is derived from an EMBL/GenBank/DDBJ whole genome shotgun (WGS) entry which is preliminary data.</text>
</comment>
<proteinExistence type="predicted"/>
<keyword evidence="2" id="KW-1185">Reference proteome</keyword>
<accession>A0A9P8CNC7</accession>